<name>E8UY64_TERSS</name>
<feature type="chain" id="PRO_5003232194" description="PEP-CTERM protein-sorting domain-containing protein" evidence="1">
    <location>
        <begin position="22"/>
        <end position="197"/>
    </location>
</feature>
<accession>E8UY64</accession>
<gene>
    <name evidence="2" type="ordered locus">AciPR4_0032</name>
</gene>
<dbReference type="InterPro" id="IPR013424">
    <property type="entry name" value="Ice-binding_C"/>
</dbReference>
<sequence length="197" mass="20500">MRRSHLAAAIFILLAGPAAYADTFNVNADFFRYEPGCVSCGTGSLTGTETIDTSKGVITDASLTATLDGVVYTFSGAPVDQLADPNSAIPDDPKRSPLAYVAKFSNGTEELDLNLYIGLTGTLVGYTGGDVCGMDVINCSPGNQSYEGFLLNGGEKTYLNQGTLTEAQVAVTPEPSGFALLCTGLLGVAGALRRRIL</sequence>
<evidence type="ECO:0008006" key="4">
    <source>
        <dbReference type="Google" id="ProtNLM"/>
    </source>
</evidence>
<dbReference type="RefSeq" id="WP_013566607.1">
    <property type="nucleotide sequence ID" value="NC_014963.1"/>
</dbReference>
<dbReference type="Proteomes" id="UP000006844">
    <property type="component" value="Chromosome"/>
</dbReference>
<keyword evidence="3" id="KW-1185">Reference proteome</keyword>
<protein>
    <recommendedName>
        <fullName evidence="4">PEP-CTERM protein-sorting domain-containing protein</fullName>
    </recommendedName>
</protein>
<keyword evidence="1" id="KW-0732">Signal</keyword>
<evidence type="ECO:0000313" key="3">
    <source>
        <dbReference type="Proteomes" id="UP000006844"/>
    </source>
</evidence>
<proteinExistence type="predicted"/>
<dbReference type="NCBIfam" id="TIGR02595">
    <property type="entry name" value="PEP_CTERM"/>
    <property type="match status" value="1"/>
</dbReference>
<evidence type="ECO:0000256" key="1">
    <source>
        <dbReference type="SAM" id="SignalP"/>
    </source>
</evidence>
<organism evidence="2 3">
    <name type="scientific">Terriglobus saanensis (strain ATCC BAA-1853 / DSM 23119 / SP1PR4)</name>
    <dbReference type="NCBI Taxonomy" id="401053"/>
    <lineage>
        <taxon>Bacteria</taxon>
        <taxon>Pseudomonadati</taxon>
        <taxon>Acidobacteriota</taxon>
        <taxon>Terriglobia</taxon>
        <taxon>Terriglobales</taxon>
        <taxon>Acidobacteriaceae</taxon>
        <taxon>Terriglobus</taxon>
    </lineage>
</organism>
<dbReference type="EMBL" id="CP002467">
    <property type="protein sequence ID" value="ADV80874.1"/>
    <property type="molecule type" value="Genomic_DNA"/>
</dbReference>
<dbReference type="eggNOG" id="ENOG502ZSYQ">
    <property type="taxonomic scope" value="Bacteria"/>
</dbReference>
<reference evidence="2 3" key="1">
    <citation type="journal article" date="2012" name="Stand. Genomic Sci.">
        <title>Complete genome sequence of Terriglobus saanensis type strain SP1PR4(T), an Acidobacteria from tundra soil.</title>
        <authorList>
            <person name="Rawat S.R."/>
            <person name="Mannisto M.K."/>
            <person name="Starovoytov V."/>
            <person name="Goodwin L."/>
            <person name="Nolan M."/>
            <person name="Hauser L."/>
            <person name="Land M."/>
            <person name="Davenport K.W."/>
            <person name="Woyke T."/>
            <person name="Haggblom M.M."/>
        </authorList>
    </citation>
    <scope>NUCLEOTIDE SEQUENCE</scope>
    <source>
        <strain evidence="3">ATCC BAA-1853 / DSM 23119 / SP1PR4</strain>
    </source>
</reference>
<feature type="signal peptide" evidence="1">
    <location>
        <begin position="1"/>
        <end position="21"/>
    </location>
</feature>
<evidence type="ECO:0000313" key="2">
    <source>
        <dbReference type="EMBL" id="ADV80874.1"/>
    </source>
</evidence>
<dbReference type="AlphaFoldDB" id="E8UY64"/>
<dbReference type="HOGENOM" id="CLU_1383580_0_0_0"/>
<dbReference type="KEGG" id="tsa:AciPR4_0032"/>